<dbReference type="AlphaFoldDB" id="A0A248JX30"/>
<dbReference type="PROSITE" id="PS50995">
    <property type="entry name" value="HTH_MARR_2"/>
    <property type="match status" value="1"/>
</dbReference>
<dbReference type="Proteomes" id="UP000197153">
    <property type="component" value="Chromosome 2"/>
</dbReference>
<dbReference type="GO" id="GO:0006950">
    <property type="term" value="P:response to stress"/>
    <property type="evidence" value="ECO:0007669"/>
    <property type="project" value="TreeGrafter"/>
</dbReference>
<reference evidence="2 3" key="1">
    <citation type="submission" date="2017-06" db="EMBL/GenBank/DDBJ databases">
        <title>Complete genome sequence of Nitrospirillum amazonense strain CBAmC, an endophytic nitrogen-fixing and plant growth-promoting bacterium, isolated from sugarcane.</title>
        <authorList>
            <person name="Schwab S."/>
            <person name="dos Santos Teixeira K.R."/>
            <person name="Simoes Araujo J.L."/>
            <person name="Soares Vidal M."/>
            <person name="Borges de Freitas H.R."/>
            <person name="Rivello Crivelaro A.L."/>
            <person name="Bueno de Camargo Nunes A."/>
            <person name="dos Santos C.M."/>
            <person name="Palmeira da Silva Rosa D."/>
            <person name="da Silva Padilha D."/>
            <person name="da Silva E."/>
            <person name="Araujo Terra L."/>
            <person name="Soares Mendes V."/>
            <person name="Farinelli L."/>
            <person name="Magalhaes Cruz L."/>
            <person name="Baldani J.I."/>
        </authorList>
    </citation>
    <scope>NUCLEOTIDE SEQUENCE [LARGE SCALE GENOMIC DNA]</scope>
    <source>
        <strain evidence="2 3">CBAmC</strain>
    </source>
</reference>
<keyword evidence="3" id="KW-1185">Reference proteome</keyword>
<organism evidence="2 3">
    <name type="scientific">Nitrospirillum viridazoti CBAmc</name>
    <dbReference type="NCBI Taxonomy" id="1441467"/>
    <lineage>
        <taxon>Bacteria</taxon>
        <taxon>Pseudomonadati</taxon>
        <taxon>Pseudomonadota</taxon>
        <taxon>Alphaproteobacteria</taxon>
        <taxon>Rhodospirillales</taxon>
        <taxon>Azospirillaceae</taxon>
        <taxon>Nitrospirillum</taxon>
        <taxon>Nitrospirillum viridazoti</taxon>
    </lineage>
</organism>
<dbReference type="Gene3D" id="1.10.10.10">
    <property type="entry name" value="Winged helix-like DNA-binding domain superfamily/Winged helix DNA-binding domain"/>
    <property type="match status" value="1"/>
</dbReference>
<dbReference type="PANTHER" id="PTHR33164:SF57">
    <property type="entry name" value="MARR-FAMILY TRANSCRIPTIONAL REGULATOR"/>
    <property type="match status" value="1"/>
</dbReference>
<evidence type="ECO:0000259" key="1">
    <source>
        <dbReference type="PROSITE" id="PS50995"/>
    </source>
</evidence>
<name>A0A248JX30_9PROT</name>
<dbReference type="Pfam" id="PF12802">
    <property type="entry name" value="MarR_2"/>
    <property type="match status" value="1"/>
</dbReference>
<dbReference type="InterPro" id="IPR039422">
    <property type="entry name" value="MarR/SlyA-like"/>
</dbReference>
<evidence type="ECO:0000313" key="2">
    <source>
        <dbReference type="EMBL" id="ASG23090.1"/>
    </source>
</evidence>
<dbReference type="SUPFAM" id="SSF46785">
    <property type="entry name" value="Winged helix' DNA-binding domain"/>
    <property type="match status" value="1"/>
</dbReference>
<feature type="domain" description="HTH marR-type" evidence="1">
    <location>
        <begin position="17"/>
        <end position="176"/>
    </location>
</feature>
<dbReference type="InterPro" id="IPR036390">
    <property type="entry name" value="WH_DNA-bd_sf"/>
</dbReference>
<protein>
    <submittedName>
        <fullName evidence="2">MarR family transcriptional regulator</fullName>
    </submittedName>
</protein>
<gene>
    <name evidence="2" type="ORF">Y958_19745</name>
</gene>
<dbReference type="InterPro" id="IPR036388">
    <property type="entry name" value="WH-like_DNA-bd_sf"/>
</dbReference>
<sequence>MWGFHSMPDALAHFRAEDAIALCVIDVANALVRHSEPLLEEAGLTAPQWTVLMNVAGDRNFNDGPTQPANDPHADAYAGADLGRAGCIFSSEIAAARGLSRPHISATVTELLRKGLIRQEDDPSDRRRKLLSATPEGLAVLRRLQPLRQSVNDLLLADLDSHQRRTLLEALRIIRDRSRRAEHVRPYADRPHALRHAS</sequence>
<dbReference type="EMBL" id="CP022111">
    <property type="protein sequence ID" value="ASG23090.1"/>
    <property type="molecule type" value="Genomic_DNA"/>
</dbReference>
<dbReference type="GO" id="GO:0003700">
    <property type="term" value="F:DNA-binding transcription factor activity"/>
    <property type="evidence" value="ECO:0007669"/>
    <property type="project" value="InterPro"/>
</dbReference>
<dbReference type="KEGG" id="nao:Y958_19745"/>
<accession>A0A248JX30</accession>
<dbReference type="PANTHER" id="PTHR33164">
    <property type="entry name" value="TRANSCRIPTIONAL REGULATOR, MARR FAMILY"/>
    <property type="match status" value="1"/>
</dbReference>
<dbReference type="SMART" id="SM00347">
    <property type="entry name" value="HTH_MARR"/>
    <property type="match status" value="1"/>
</dbReference>
<proteinExistence type="predicted"/>
<dbReference type="InterPro" id="IPR000835">
    <property type="entry name" value="HTH_MarR-typ"/>
</dbReference>
<evidence type="ECO:0000313" key="3">
    <source>
        <dbReference type="Proteomes" id="UP000197153"/>
    </source>
</evidence>